<dbReference type="Gene3D" id="3.30.40.10">
    <property type="entry name" value="Zinc/RING finger domain, C3HC4 (zinc finger)"/>
    <property type="match status" value="1"/>
</dbReference>
<dbReference type="SUPFAM" id="SSF57903">
    <property type="entry name" value="FYVE/PHD zinc finger"/>
    <property type="match status" value="1"/>
</dbReference>
<dbReference type="EMBL" id="PJQL01001325">
    <property type="protein sequence ID" value="RCH89233.1"/>
    <property type="molecule type" value="Genomic_DNA"/>
</dbReference>
<gene>
    <name evidence="2" type="ORF">CU097_007448</name>
</gene>
<dbReference type="InterPro" id="IPR011011">
    <property type="entry name" value="Znf_FYVE_PHD"/>
</dbReference>
<dbReference type="PANTHER" id="PTHR47793">
    <property type="entry name" value="HISTONE DEACETYLASE COMPLEX SUBUNIT CTI6"/>
    <property type="match status" value="1"/>
</dbReference>
<dbReference type="InterPro" id="IPR053051">
    <property type="entry name" value="HDAC_complex_subunit"/>
</dbReference>
<accession>A0A367JH19</accession>
<feature type="compositionally biased region" description="Polar residues" evidence="1">
    <location>
        <begin position="79"/>
        <end position="88"/>
    </location>
</feature>
<dbReference type="STRING" id="86630.A0A367JH19"/>
<proteinExistence type="predicted"/>
<reference evidence="2 3" key="1">
    <citation type="journal article" date="2018" name="G3 (Bethesda)">
        <title>Phylogenetic and Phylogenomic Definition of Rhizopus Species.</title>
        <authorList>
            <person name="Gryganskyi A.P."/>
            <person name="Golan J."/>
            <person name="Dolatabadi S."/>
            <person name="Mondo S."/>
            <person name="Robb S."/>
            <person name="Idnurm A."/>
            <person name="Muszewska A."/>
            <person name="Steczkiewicz K."/>
            <person name="Masonjones S."/>
            <person name="Liao H.L."/>
            <person name="Gajdeczka M.T."/>
            <person name="Anike F."/>
            <person name="Vuek A."/>
            <person name="Anishchenko I.M."/>
            <person name="Voigt K."/>
            <person name="de Hoog G.S."/>
            <person name="Smith M.E."/>
            <person name="Heitman J."/>
            <person name="Vilgalys R."/>
            <person name="Stajich J.E."/>
        </authorList>
    </citation>
    <scope>NUCLEOTIDE SEQUENCE [LARGE SCALE GENOMIC DNA]</scope>
    <source>
        <strain evidence="2 3">CBS 357.93</strain>
    </source>
</reference>
<dbReference type="Proteomes" id="UP000252139">
    <property type="component" value="Unassembled WGS sequence"/>
</dbReference>
<dbReference type="AlphaFoldDB" id="A0A367JH19"/>
<evidence type="ECO:0000313" key="2">
    <source>
        <dbReference type="EMBL" id="RCH89233.1"/>
    </source>
</evidence>
<feature type="region of interest" description="Disordered" evidence="1">
    <location>
        <begin position="240"/>
        <end position="277"/>
    </location>
</feature>
<organism evidence="2 3">
    <name type="scientific">Rhizopus azygosporus</name>
    <name type="common">Rhizopus microsporus var. azygosporus</name>
    <dbReference type="NCBI Taxonomy" id="86630"/>
    <lineage>
        <taxon>Eukaryota</taxon>
        <taxon>Fungi</taxon>
        <taxon>Fungi incertae sedis</taxon>
        <taxon>Mucoromycota</taxon>
        <taxon>Mucoromycotina</taxon>
        <taxon>Mucoromycetes</taxon>
        <taxon>Mucorales</taxon>
        <taxon>Mucorineae</taxon>
        <taxon>Rhizopodaceae</taxon>
        <taxon>Rhizopus</taxon>
    </lineage>
</organism>
<comment type="caution">
    <text evidence="2">The sequence shown here is derived from an EMBL/GenBank/DDBJ whole genome shotgun (WGS) entry which is preliminary data.</text>
</comment>
<feature type="compositionally biased region" description="Low complexity" evidence="1">
    <location>
        <begin position="245"/>
        <end position="258"/>
    </location>
</feature>
<sequence>MVQCDKCEVWQHCSCMGLQAEKLPEQYYCELCRPDFHQLIKNPNGRYYNKNYVYICDRSDLFNILCLLLFRPKRLYDATGTNSAPSDNKISETKGPIKRRRKTNTSSNNNNSHQRPHTRQSPLIEVEQEEPPMKKQRQSNDKAEKKYTKKSPKATIPIEEKPVVKINTTTTTAATSATATATLNVTPYWNHTDGKPNEEPDISAKVKYPISKMTITDMNKRTQQIMEYLMKLKNEQPLIQTPGRSRSYSTCSSLSSVSTPTDGAPLTPTLSGKDDEEEPIELIEKISKDIIEFQQRFGIVNQL</sequence>
<evidence type="ECO:0000256" key="1">
    <source>
        <dbReference type="SAM" id="MobiDB-lite"/>
    </source>
</evidence>
<protein>
    <recommendedName>
        <fullName evidence="4">Zinc finger PHD-type domain-containing protein</fullName>
    </recommendedName>
</protein>
<evidence type="ECO:0008006" key="4">
    <source>
        <dbReference type="Google" id="ProtNLM"/>
    </source>
</evidence>
<name>A0A367JH19_RHIAZ</name>
<keyword evidence="3" id="KW-1185">Reference proteome</keyword>
<evidence type="ECO:0000313" key="3">
    <source>
        <dbReference type="Proteomes" id="UP000252139"/>
    </source>
</evidence>
<dbReference type="InterPro" id="IPR013083">
    <property type="entry name" value="Znf_RING/FYVE/PHD"/>
</dbReference>
<feature type="region of interest" description="Disordered" evidence="1">
    <location>
        <begin position="78"/>
        <end position="155"/>
    </location>
</feature>
<dbReference type="OrthoDB" id="79252at2759"/>
<dbReference type="Pfam" id="PF20826">
    <property type="entry name" value="PHD_5"/>
    <property type="match status" value="1"/>
</dbReference>
<dbReference type="PANTHER" id="PTHR47793:SF1">
    <property type="entry name" value="HISTONE DEACETYLASE COMPLEX SUBUNIT CTI6"/>
    <property type="match status" value="1"/>
</dbReference>